<comment type="caution">
    <text evidence="4">The sequence shown here is derived from an EMBL/GenBank/DDBJ whole genome shotgun (WGS) entry which is preliminary data.</text>
</comment>
<keyword evidence="3" id="KW-0812">Transmembrane</keyword>
<keyword evidence="5" id="KW-1185">Reference proteome</keyword>
<dbReference type="Proteomes" id="UP000826656">
    <property type="component" value="Unassembled WGS sequence"/>
</dbReference>
<evidence type="ECO:0000313" key="5">
    <source>
        <dbReference type="Proteomes" id="UP000826656"/>
    </source>
</evidence>
<evidence type="ECO:0000313" key="4">
    <source>
        <dbReference type="EMBL" id="KAH0778319.1"/>
    </source>
</evidence>
<keyword evidence="3" id="KW-1133">Transmembrane helix</keyword>
<feature type="region of interest" description="Disordered" evidence="2">
    <location>
        <begin position="1"/>
        <end position="23"/>
    </location>
</feature>
<name>A0ABQ7WDY4_SOLTU</name>
<organism evidence="4 5">
    <name type="scientific">Solanum tuberosum</name>
    <name type="common">Potato</name>
    <dbReference type="NCBI Taxonomy" id="4113"/>
    <lineage>
        <taxon>Eukaryota</taxon>
        <taxon>Viridiplantae</taxon>
        <taxon>Streptophyta</taxon>
        <taxon>Embryophyta</taxon>
        <taxon>Tracheophyta</taxon>
        <taxon>Spermatophyta</taxon>
        <taxon>Magnoliopsida</taxon>
        <taxon>eudicotyledons</taxon>
        <taxon>Gunneridae</taxon>
        <taxon>Pentapetalae</taxon>
        <taxon>asterids</taxon>
        <taxon>lamiids</taxon>
        <taxon>Solanales</taxon>
        <taxon>Solanaceae</taxon>
        <taxon>Solanoideae</taxon>
        <taxon>Solaneae</taxon>
        <taxon>Solanum</taxon>
    </lineage>
</organism>
<reference evidence="4 5" key="1">
    <citation type="journal article" date="2021" name="bioRxiv">
        <title>Chromosome-scale and haplotype-resolved genome assembly of a tetraploid potato cultivar.</title>
        <authorList>
            <person name="Sun H."/>
            <person name="Jiao W.-B."/>
            <person name="Krause K."/>
            <person name="Campoy J.A."/>
            <person name="Goel M."/>
            <person name="Folz-Donahue K."/>
            <person name="Kukat C."/>
            <person name="Huettel B."/>
            <person name="Schneeberger K."/>
        </authorList>
    </citation>
    <scope>NUCLEOTIDE SEQUENCE [LARGE SCALE GENOMIC DNA]</scope>
    <source>
        <strain evidence="4">SolTubOtavaFocal</strain>
        <tissue evidence="4">Leaves</tissue>
    </source>
</reference>
<protein>
    <submittedName>
        <fullName evidence="4">Uncharacterized protein</fullName>
    </submittedName>
</protein>
<feature type="coiled-coil region" evidence="1">
    <location>
        <begin position="117"/>
        <end position="238"/>
    </location>
</feature>
<evidence type="ECO:0000256" key="1">
    <source>
        <dbReference type="SAM" id="Coils"/>
    </source>
</evidence>
<evidence type="ECO:0000256" key="2">
    <source>
        <dbReference type="SAM" id="MobiDB-lite"/>
    </source>
</evidence>
<evidence type="ECO:0000256" key="3">
    <source>
        <dbReference type="SAM" id="Phobius"/>
    </source>
</evidence>
<keyword evidence="3" id="KW-0472">Membrane</keyword>
<feature type="compositionally biased region" description="Acidic residues" evidence="2">
    <location>
        <begin position="11"/>
        <end position="23"/>
    </location>
</feature>
<dbReference type="EMBL" id="JAIVGD010000002">
    <property type="protein sequence ID" value="KAH0778319.1"/>
    <property type="molecule type" value="Genomic_DNA"/>
</dbReference>
<gene>
    <name evidence="4" type="ORF">KY290_004746</name>
</gene>
<keyword evidence="1" id="KW-0175">Coiled coil</keyword>
<feature type="transmembrane region" description="Helical" evidence="3">
    <location>
        <begin position="266"/>
        <end position="289"/>
    </location>
</feature>
<proteinExistence type="predicted"/>
<feature type="coiled-coil region" evidence="1">
    <location>
        <begin position="37"/>
        <end position="88"/>
    </location>
</feature>
<sequence length="292" mass="32722">MAEENAANGDVFDDAVEIEGEEDSDAALKTAPLTHKIAALEQENNQLFRENQVIKEKMEKSKHSIEEIQNEKVELQKKAEKIESENKALGLVAGRAAELEGEQSRLQHDLITSVNDLEESNSELSKLKLDLEGLKSCDNEKSVKLEAIETERNLLLVKVKKLEASEKDHRTEGEVKEKEIRGLKNQLEDLKATVKKNEAWKREKEVLHTVKDELEKRVIEMMSKVTELEKKLEEKETLITERGIDNNIDGISAEDKVKAPGGNVDLLMVAASSVAAVAVIGILCFLRFARKS</sequence>
<accession>A0ABQ7WDY4</accession>